<evidence type="ECO:0000256" key="2">
    <source>
        <dbReference type="ARBA" id="ARBA00039140"/>
    </source>
</evidence>
<evidence type="ECO:0000256" key="1">
    <source>
        <dbReference type="ARBA" id="ARBA00022801"/>
    </source>
</evidence>
<evidence type="ECO:0000313" key="6">
    <source>
        <dbReference type="EMBL" id="SKB89736.1"/>
    </source>
</evidence>
<keyword evidence="1 4" id="KW-0378">Hydrolase</keyword>
<evidence type="ECO:0000259" key="5">
    <source>
        <dbReference type="PROSITE" id="PS50122"/>
    </source>
</evidence>
<organism evidence="6 7">
    <name type="scientific">Daejeonella lutea</name>
    <dbReference type="NCBI Taxonomy" id="572036"/>
    <lineage>
        <taxon>Bacteria</taxon>
        <taxon>Pseudomonadati</taxon>
        <taxon>Bacteroidota</taxon>
        <taxon>Sphingobacteriia</taxon>
        <taxon>Sphingobacteriales</taxon>
        <taxon>Sphingobacteriaceae</taxon>
        <taxon>Daejeonella</taxon>
    </lineage>
</organism>
<dbReference type="PANTHER" id="PTHR42872:SF3">
    <property type="entry name" value="PROTEIN-GLUTAMATE METHYLESTERASE_PROTEIN-GLUTAMINE GLUTAMINASE 1"/>
    <property type="match status" value="1"/>
</dbReference>
<gene>
    <name evidence="6" type="ORF">SAMN05661099_3367</name>
</gene>
<dbReference type="Pfam" id="PF01339">
    <property type="entry name" value="CheB_methylest"/>
    <property type="match status" value="1"/>
</dbReference>
<dbReference type="CDD" id="cd16433">
    <property type="entry name" value="CheB"/>
    <property type="match status" value="1"/>
</dbReference>
<feature type="active site" evidence="4">
    <location>
        <position position="138"/>
    </location>
</feature>
<dbReference type="GO" id="GO:0005737">
    <property type="term" value="C:cytoplasm"/>
    <property type="evidence" value="ECO:0007669"/>
    <property type="project" value="InterPro"/>
</dbReference>
<dbReference type="RefSeq" id="WP_079703865.1">
    <property type="nucleotide sequence ID" value="NZ_FUYR01000005.1"/>
</dbReference>
<reference evidence="7" key="1">
    <citation type="submission" date="2017-02" db="EMBL/GenBank/DDBJ databases">
        <authorList>
            <person name="Varghese N."/>
            <person name="Submissions S."/>
        </authorList>
    </citation>
    <scope>NUCLEOTIDE SEQUENCE [LARGE SCALE GENOMIC DNA]</scope>
    <source>
        <strain evidence="7">DSM 22385</strain>
    </source>
</reference>
<dbReference type="GO" id="GO:0000156">
    <property type="term" value="F:phosphorelay response regulator activity"/>
    <property type="evidence" value="ECO:0007669"/>
    <property type="project" value="InterPro"/>
</dbReference>
<keyword evidence="4" id="KW-0145">Chemotaxis</keyword>
<evidence type="ECO:0000256" key="3">
    <source>
        <dbReference type="ARBA" id="ARBA00048267"/>
    </source>
</evidence>
<keyword evidence="7" id="KW-1185">Reference proteome</keyword>
<protein>
    <recommendedName>
        <fullName evidence="2">protein-glutamate methylesterase</fullName>
        <ecNumber evidence="2">3.1.1.61</ecNumber>
    </recommendedName>
</protein>
<dbReference type="GO" id="GO:0008984">
    <property type="term" value="F:protein-glutamate methylesterase activity"/>
    <property type="evidence" value="ECO:0007669"/>
    <property type="project" value="UniProtKB-EC"/>
</dbReference>
<dbReference type="EMBL" id="FUYR01000005">
    <property type="protein sequence ID" value="SKB89736.1"/>
    <property type="molecule type" value="Genomic_DNA"/>
</dbReference>
<sequence length="200" mass="21972">MAESINKSRIDLLVIGGSAGSLEVILKAFPQLTTDLPFAIILVLHRKQNTDTTLIDLLSAKTKITVIEANEKELIKAGCIYVAPADYHLLIENDHTLSLDYSEKVNFSRPCIDITFQTAAETYKDRLACLLMSGASADGVEGLELVKTLQGITAVQDPKTAEVSYMPQKALDKMEVDYIVETDKVFDFINMLAKSSELTA</sequence>
<dbReference type="AlphaFoldDB" id="A0A1T5F0T4"/>
<feature type="active site" evidence="4">
    <location>
        <position position="18"/>
    </location>
</feature>
<comment type="catalytic activity">
    <reaction evidence="3">
        <text>[protein]-L-glutamate 5-O-methyl ester + H2O = L-glutamyl-[protein] + methanol + H(+)</text>
        <dbReference type="Rhea" id="RHEA:23236"/>
        <dbReference type="Rhea" id="RHEA-COMP:10208"/>
        <dbReference type="Rhea" id="RHEA-COMP:10311"/>
        <dbReference type="ChEBI" id="CHEBI:15377"/>
        <dbReference type="ChEBI" id="CHEBI:15378"/>
        <dbReference type="ChEBI" id="CHEBI:17790"/>
        <dbReference type="ChEBI" id="CHEBI:29973"/>
        <dbReference type="ChEBI" id="CHEBI:82795"/>
        <dbReference type="EC" id="3.1.1.61"/>
    </reaction>
</comment>
<dbReference type="OrthoDB" id="1524092at2"/>
<dbReference type="InterPro" id="IPR000673">
    <property type="entry name" value="Sig_transdc_resp-reg_Me-estase"/>
</dbReference>
<dbReference type="EC" id="3.1.1.61" evidence="2"/>
<evidence type="ECO:0000256" key="4">
    <source>
        <dbReference type="PROSITE-ProRule" id="PRU00050"/>
    </source>
</evidence>
<dbReference type="Gene3D" id="3.40.50.180">
    <property type="entry name" value="Methylesterase CheB, C-terminal domain"/>
    <property type="match status" value="1"/>
</dbReference>
<dbReference type="PROSITE" id="PS50122">
    <property type="entry name" value="CHEB"/>
    <property type="match status" value="1"/>
</dbReference>
<dbReference type="SUPFAM" id="SSF52738">
    <property type="entry name" value="Methylesterase CheB, C-terminal domain"/>
    <property type="match status" value="1"/>
</dbReference>
<dbReference type="InterPro" id="IPR035909">
    <property type="entry name" value="CheB_C"/>
</dbReference>
<dbReference type="Proteomes" id="UP000189981">
    <property type="component" value="Unassembled WGS sequence"/>
</dbReference>
<name>A0A1T5F0T4_9SPHI</name>
<accession>A0A1T5F0T4</accession>
<dbReference type="PANTHER" id="PTHR42872">
    <property type="entry name" value="PROTEIN-GLUTAMATE METHYLESTERASE/PROTEIN-GLUTAMINE GLUTAMINASE"/>
    <property type="match status" value="1"/>
</dbReference>
<feature type="domain" description="CheB-type methylesterase" evidence="5">
    <location>
        <begin position="6"/>
        <end position="185"/>
    </location>
</feature>
<evidence type="ECO:0000313" key="7">
    <source>
        <dbReference type="Proteomes" id="UP000189981"/>
    </source>
</evidence>
<proteinExistence type="predicted"/>
<dbReference type="STRING" id="572036.SAMN05661099_3367"/>
<feature type="active site" evidence="4">
    <location>
        <position position="45"/>
    </location>
</feature>
<dbReference type="GO" id="GO:0006935">
    <property type="term" value="P:chemotaxis"/>
    <property type="evidence" value="ECO:0007669"/>
    <property type="project" value="UniProtKB-UniRule"/>
</dbReference>